<feature type="compositionally biased region" description="Polar residues" evidence="1">
    <location>
        <begin position="417"/>
        <end position="439"/>
    </location>
</feature>
<sequence>MEFAIHLEEFLIDIENQKIVNKYALNFMNQLLNYIPIAIESVPLLISIIRILSKVNAISPIVIKPKEIVPLFIAIFDSANSFLNTIEENKSIFEYFFCNEQFFQMFTSKNGLVLLLQTAFLKDVSTQRLGKFVNNLLFKVIPISNYQNASFQQLFAEIAKVEDVNDLLKHEFCIFVSHVFSVMTHFVKNATNLFVDNGILAKFDKWVDEIKERNHSHYYKYLVNSRNDDLSNPPNSIMIQHIYKRYQTNSADHTDYFDLILEFVVSDPQSVSKINSSTPFINWFTMGHPPISQLISLLSALNNIEPDLVRSCIPLLFSSLITNKAKSSDYHVMIDILDTQLKSNRITAEFLLESGFLTVFFIDASTESLFALLTEHHKFKPIAINVYKLQNAISYQSAVFKSILDLFEYFTGEKPNQNEQTLDETNNNIQSDENQNSDHQNNETQNNQQNIIEQKCENERCDVEKYAKIVNKFLSKAPSPIIISFLMDKINQTKSLELFQLLPNLFSTSKESSQSFIKENGLNWLFEIYNENLINIEQVAEILSKLVQFQSFIEIDILIASLPKEHPLFKLPPETLYKIVYGDSPKFPVIRSASMLPYIPPIGKLDPYNAWLLGFSFVDLFKDNIYEMPMLDSIMNRIVQHDIVEKLLERPEMLYKFVDLKYDHFPLFQFFPGEEELIFSKNFIGISFWLKLSSEIDEQETIFKTNNLTISLKANTISISCENLMETTEINVCEWNHVTIKLKLSLMVHEIKVYINNKVFQFTTKLQTFSTASFSHKNKCLLFLGATIRFFAHTSGNDNAHVKTLYEKGVGFMERFVPDEEVITSYCLIGSNNTNNSNFPKYSDNQRNLSRNNSINNFHRTSNLNNNITDSKITVPDNCFNVPYFGFALHFCSLKKFSILLELLVNSENSLIYDSLFNTILNIQTIDYNSEFFTQILISMKKSSKFLTKDHFISLFKTIHATASEIPLILYDKELWRQISNEIIIQSLFEYFSPIVDWQIFENIDLFLATVVFDNSSSKIIVKTLLNSHQKLPKFVKYLIAILKIAPTLRQANCTWDAVEFREETPIQHTILDCLCEFVSLATIDMIVSLLPFEDLKSLMIVSPKSIAAKTFHLICVIGKLSPNYIPQNDGLFLSITATLSNYESVWDDVINLRPHNFPLYLIFIWAGSICLIHQNTYGIQPTPHMEYIEESLNKLLAESSSSNNISQILNNELCVSIILSWFPFILHYTVLFQAFPEKETNISKPFEPLTMAQFPEAFDNAWLGTDQVLSEIAFPMPLPASKPSQFMLEKVSLILTSNGFQVPFPPITSTTKVSEWLTKSPLLPFITDLILQSPPANLTKLLYSFFFEFVFGSPQHVDPLTPIFVHSIINRLADCFSLTFSTTQTLQFLHVLTGLQALQESSLIIISDLLTLATLIQTKHGQSILNKYTGLIEPIILSLFSSLSISHYQNIFYLFSNHVQMFATLILSEKSLLTWLYVFFIASHHEKKHLNLFLKKLLPYLKLDRSNSQLLEKIMNKSIEKDMKSLSLIEGAWKQKSNDFQTTFKQLYSSIKDTKSTFPVEIGMLSYEITQFQFRSNAKHFLLSRLFSQTLKYLCTSFLIQQESNQWNRFTHSLLNNTKCTFNTNLCHESDQNLKTNFAKDESKDINKDENQNENKKTKKKPLQVEHLAPFFHPLAIPKMLTPSPYPFIDIGNDVNIRSIPIKLYKQNLMYSYSVSSDIKPSIIKMFNECNANLGQPLLITNCILSRYYGNIPSVLFLFNDYIKIIADCQLTSNGEDIDFQTSLKTALNHFFIESVFIGHWGKTEMFASKIVISFRPLDIINIRQLNDSCLIFNTYTCGNFMVSLTKKDNVMKLMKLKENNFQIKKVVTIQKFCNGELSALDFLIRMNNKKSFISIENYPIAPNLLKENHQHHFDEIKLTKLTPLSYFPKNVQFDGDSIPLSFYGCFDFFNDPSEFFYLRNELEKNETKKLIATFISEKVNHNQLIEIKSEPQTNVNIGFVNVFKPKKCHQMTTNKKLGYFAKDKIILVPKLSQLCLDQFTVTINSIELRITSKKGNTLYLTTVNPHFAYATNLKVSSNGLFIVVDTYLCISEAYQVFYKDGKPFEIEHKSTMPFSGYPQSEISGDYWVSISAENNKIILWNIFSKMIYRKIRINHLKCANYNTSNNNTNPDNANSATNTSSVNASKSFYMDNKDKIEAISYDDKFDIIWVATSKILIVITSSGKVLGSYPRSNKSEITAMKAVPLPNSQVGRVVLFGNKDGRIYFGKLDFIEKTIEFKEMAKLHDCKIIQFDVNKEMNKFLSVDCKGSVYLWQI</sequence>
<gene>
    <name evidence="2" type="ORF">TRFO_04853</name>
</gene>
<dbReference type="VEuPathDB" id="TrichDB:TRFO_04853"/>
<evidence type="ECO:0008006" key="4">
    <source>
        <dbReference type="Google" id="ProtNLM"/>
    </source>
</evidence>
<proteinExistence type="predicted"/>
<comment type="caution">
    <text evidence="2">The sequence shown here is derived from an EMBL/GenBank/DDBJ whole genome shotgun (WGS) entry which is preliminary data.</text>
</comment>
<evidence type="ECO:0000313" key="2">
    <source>
        <dbReference type="EMBL" id="OHT08741.1"/>
    </source>
</evidence>
<dbReference type="RefSeq" id="XP_068361877.1">
    <property type="nucleotide sequence ID" value="XM_068492135.1"/>
</dbReference>
<organism evidence="2 3">
    <name type="scientific">Tritrichomonas foetus</name>
    <dbReference type="NCBI Taxonomy" id="1144522"/>
    <lineage>
        <taxon>Eukaryota</taxon>
        <taxon>Metamonada</taxon>
        <taxon>Parabasalia</taxon>
        <taxon>Tritrichomonadida</taxon>
        <taxon>Tritrichomonadidae</taxon>
        <taxon>Tritrichomonas</taxon>
    </lineage>
</organism>
<dbReference type="InterPro" id="IPR036322">
    <property type="entry name" value="WD40_repeat_dom_sf"/>
</dbReference>
<accession>A0A1J4KHC2</accession>
<dbReference type="Proteomes" id="UP000179807">
    <property type="component" value="Unassembled WGS sequence"/>
</dbReference>
<evidence type="ECO:0000256" key="1">
    <source>
        <dbReference type="SAM" id="MobiDB-lite"/>
    </source>
</evidence>
<name>A0A1J4KHC2_9EUKA</name>
<evidence type="ECO:0000313" key="3">
    <source>
        <dbReference type="Proteomes" id="UP000179807"/>
    </source>
</evidence>
<keyword evidence="3" id="KW-1185">Reference proteome</keyword>
<feature type="region of interest" description="Disordered" evidence="1">
    <location>
        <begin position="1639"/>
        <end position="1661"/>
    </location>
</feature>
<reference evidence="2" key="1">
    <citation type="submission" date="2016-10" db="EMBL/GenBank/DDBJ databases">
        <authorList>
            <person name="Benchimol M."/>
            <person name="Almeida L.G."/>
            <person name="Vasconcelos A.T."/>
            <person name="Perreira-Neves A."/>
            <person name="Rosa I.A."/>
            <person name="Tasca T."/>
            <person name="Bogo M.R."/>
            <person name="de Souza W."/>
        </authorList>
    </citation>
    <scope>NUCLEOTIDE SEQUENCE [LARGE SCALE GENOMIC DNA]</scope>
    <source>
        <strain evidence="2">K</strain>
    </source>
</reference>
<dbReference type="PANTHER" id="PTHR16148">
    <property type="entry name" value="NF-KAPPA-B-REPRESSING FACTOR-RELATED"/>
    <property type="match status" value="1"/>
</dbReference>
<dbReference type="OrthoDB" id="10652513at2759"/>
<dbReference type="SUPFAM" id="SSF50978">
    <property type="entry name" value="WD40 repeat-like"/>
    <property type="match status" value="1"/>
</dbReference>
<feature type="region of interest" description="Disordered" evidence="1">
    <location>
        <begin position="417"/>
        <end position="447"/>
    </location>
</feature>
<protein>
    <recommendedName>
        <fullName evidence="4">BEACH domain-containing protein</fullName>
    </recommendedName>
</protein>
<dbReference type="PANTHER" id="PTHR16148:SF14">
    <property type="entry name" value="MYND-TYPE DOMAIN-CONTAINING PROTEIN"/>
    <property type="match status" value="1"/>
</dbReference>
<dbReference type="EMBL" id="MLAK01000660">
    <property type="protein sequence ID" value="OHT08741.1"/>
    <property type="molecule type" value="Genomic_DNA"/>
</dbReference>
<feature type="compositionally biased region" description="Basic and acidic residues" evidence="1">
    <location>
        <begin position="1639"/>
        <end position="1657"/>
    </location>
</feature>
<dbReference type="GeneID" id="94826839"/>